<dbReference type="PROSITE" id="PS51257">
    <property type="entry name" value="PROKAR_LIPOPROTEIN"/>
    <property type="match status" value="1"/>
</dbReference>
<reference evidence="3" key="2">
    <citation type="submission" date="2025-08" db="UniProtKB">
        <authorList>
            <consortium name="RefSeq"/>
        </authorList>
    </citation>
    <scope>IDENTIFICATION</scope>
    <source>
        <tissue evidence="3">Leaf</tissue>
    </source>
</reference>
<dbReference type="PROSITE" id="PS50181">
    <property type="entry name" value="FBOX"/>
    <property type="match status" value="1"/>
</dbReference>
<dbReference type="NCBIfam" id="TIGR01640">
    <property type="entry name" value="F_box_assoc_1"/>
    <property type="match status" value="1"/>
</dbReference>
<evidence type="ECO:0000259" key="1">
    <source>
        <dbReference type="PROSITE" id="PS50181"/>
    </source>
</evidence>
<dbReference type="GeneID" id="104757409"/>
<protein>
    <submittedName>
        <fullName evidence="3">F-box protein At1g30790-like isoform X1</fullName>
    </submittedName>
</protein>
<dbReference type="PANTHER" id="PTHR31111">
    <property type="entry name" value="BNAA05G37150D PROTEIN-RELATED"/>
    <property type="match status" value="1"/>
</dbReference>
<keyword evidence="2" id="KW-1185">Reference proteome</keyword>
<gene>
    <name evidence="3" type="primary">LOC104757409</name>
</gene>
<dbReference type="InterPro" id="IPR013187">
    <property type="entry name" value="F-box-assoc_dom_typ3"/>
</dbReference>
<dbReference type="Proteomes" id="UP000694864">
    <property type="component" value="Chromosome 17"/>
</dbReference>
<evidence type="ECO:0000313" key="3">
    <source>
        <dbReference type="RefSeq" id="XP_019095233.1"/>
    </source>
</evidence>
<dbReference type="CDD" id="cd22157">
    <property type="entry name" value="F-box_AtFBW1-like"/>
    <property type="match status" value="1"/>
</dbReference>
<evidence type="ECO:0000313" key="2">
    <source>
        <dbReference type="Proteomes" id="UP000694864"/>
    </source>
</evidence>
<accession>A0ABM1R895</accession>
<dbReference type="InterPro" id="IPR036047">
    <property type="entry name" value="F-box-like_dom_sf"/>
</dbReference>
<sequence>MEVADRLRLDFDSGPVQPTASSCPVSLPETSSSAAINVPPSYDDSASTAVGAGRGRSFRQTVYRHWLRCICVKYREDEKDRFCSSSSNLDSIPLQSKERDRNIEKATSSSKVAWIPVQSNERDCNTEKDTSPIKLDTIPLQSKERDCNTEKGTSSSKVASIPLDLEIEILSRLPAKSLMKFQCVSKMWSSIIRSQSFVDSFFSMSSMTQSRFLISFSNGALPKNGNNLMFISSASYDREEASCLITNVDLILPFDSYLDRCCNCASVHGLIGCAKSGPFIVCNPSTGKVTVLPYSGSRTSLGYDPVGDQFKALILLSHPHLHHDFLVYEVLTLGGESSILVRGPPPEIRIR</sequence>
<dbReference type="Gene3D" id="1.20.1280.50">
    <property type="match status" value="1"/>
</dbReference>
<dbReference type="PANTHER" id="PTHR31111:SF111">
    <property type="entry name" value="F-BOX DOMAIN-CONTAINING PROTEIN"/>
    <property type="match status" value="1"/>
</dbReference>
<feature type="domain" description="F-box" evidence="1">
    <location>
        <begin position="155"/>
        <end position="205"/>
    </location>
</feature>
<reference evidence="2" key="1">
    <citation type="journal article" date="2014" name="Nat. Commun.">
        <title>The emerging biofuel crop Camelina sativa retains a highly undifferentiated hexaploid genome structure.</title>
        <authorList>
            <person name="Kagale S."/>
            <person name="Koh C."/>
            <person name="Nixon J."/>
            <person name="Bollina V."/>
            <person name="Clarke W.E."/>
            <person name="Tuteja R."/>
            <person name="Spillane C."/>
            <person name="Robinson S.J."/>
            <person name="Links M.G."/>
            <person name="Clarke C."/>
            <person name="Higgins E.E."/>
            <person name="Huebert T."/>
            <person name="Sharpe A.G."/>
            <person name="Parkin I.A."/>
        </authorList>
    </citation>
    <scope>NUCLEOTIDE SEQUENCE [LARGE SCALE GENOMIC DNA]</scope>
    <source>
        <strain evidence="2">cv. DH55</strain>
    </source>
</reference>
<proteinExistence type="predicted"/>
<dbReference type="InterPro" id="IPR001810">
    <property type="entry name" value="F-box_dom"/>
</dbReference>
<dbReference type="SUPFAM" id="SSF81383">
    <property type="entry name" value="F-box domain"/>
    <property type="match status" value="1"/>
</dbReference>
<dbReference type="RefSeq" id="XP_019095233.1">
    <property type="nucleotide sequence ID" value="XM_019239688.1"/>
</dbReference>
<dbReference type="Pfam" id="PF08268">
    <property type="entry name" value="FBA_3"/>
    <property type="match status" value="1"/>
</dbReference>
<dbReference type="Pfam" id="PF00646">
    <property type="entry name" value="F-box"/>
    <property type="match status" value="1"/>
</dbReference>
<name>A0ABM1R895_CAMSA</name>
<dbReference type="SMART" id="SM00256">
    <property type="entry name" value="FBOX"/>
    <property type="match status" value="1"/>
</dbReference>
<organism evidence="2 3">
    <name type="scientific">Camelina sativa</name>
    <name type="common">False flax</name>
    <name type="synonym">Myagrum sativum</name>
    <dbReference type="NCBI Taxonomy" id="90675"/>
    <lineage>
        <taxon>Eukaryota</taxon>
        <taxon>Viridiplantae</taxon>
        <taxon>Streptophyta</taxon>
        <taxon>Embryophyta</taxon>
        <taxon>Tracheophyta</taxon>
        <taxon>Spermatophyta</taxon>
        <taxon>Magnoliopsida</taxon>
        <taxon>eudicotyledons</taxon>
        <taxon>Gunneridae</taxon>
        <taxon>Pentapetalae</taxon>
        <taxon>rosids</taxon>
        <taxon>malvids</taxon>
        <taxon>Brassicales</taxon>
        <taxon>Brassicaceae</taxon>
        <taxon>Camelineae</taxon>
        <taxon>Camelina</taxon>
    </lineage>
</organism>
<dbReference type="InterPro" id="IPR017451">
    <property type="entry name" value="F-box-assoc_interact_dom"/>
</dbReference>